<keyword evidence="5" id="KW-0677">Repeat</keyword>
<dbReference type="Pfam" id="PF00550">
    <property type="entry name" value="PP-binding"/>
    <property type="match status" value="1"/>
</dbReference>
<dbReference type="SUPFAM" id="SSF53474">
    <property type="entry name" value="alpha/beta-Hydrolases"/>
    <property type="match status" value="1"/>
</dbReference>
<evidence type="ECO:0000259" key="8">
    <source>
        <dbReference type="PROSITE" id="PS50075"/>
    </source>
</evidence>
<dbReference type="InterPro" id="IPR029058">
    <property type="entry name" value="AB_hydrolase_fold"/>
</dbReference>
<evidence type="ECO:0000256" key="2">
    <source>
        <dbReference type="ARBA" id="ARBA00006432"/>
    </source>
</evidence>
<comment type="caution">
    <text evidence="9">The sequence shown here is derived from an EMBL/GenBank/DDBJ whole genome shotgun (WGS) entry which is preliminary data.</text>
</comment>
<dbReference type="PANTHER" id="PTHR45527:SF1">
    <property type="entry name" value="FATTY ACID SYNTHASE"/>
    <property type="match status" value="1"/>
</dbReference>
<dbReference type="OrthoDB" id="9765680at2"/>
<keyword evidence="4" id="KW-0597">Phosphoprotein</keyword>
<comment type="cofactor">
    <cofactor evidence="1">
        <name>pantetheine 4'-phosphate</name>
        <dbReference type="ChEBI" id="CHEBI:47942"/>
    </cofactor>
</comment>
<dbReference type="InterPro" id="IPR000873">
    <property type="entry name" value="AMP-dep_synth/lig_dom"/>
</dbReference>
<dbReference type="InterPro" id="IPR023213">
    <property type="entry name" value="CAT-like_dom_sf"/>
</dbReference>
<dbReference type="RefSeq" id="WP_126142756.1">
    <property type="nucleotide sequence ID" value="NZ_RXHU01000056.1"/>
</dbReference>
<dbReference type="GO" id="GO:0031177">
    <property type="term" value="F:phosphopantetheine binding"/>
    <property type="evidence" value="ECO:0007669"/>
    <property type="project" value="TreeGrafter"/>
</dbReference>
<feature type="domain" description="Carrier" evidence="8">
    <location>
        <begin position="984"/>
        <end position="1059"/>
    </location>
</feature>
<evidence type="ECO:0000256" key="5">
    <source>
        <dbReference type="ARBA" id="ARBA00022737"/>
    </source>
</evidence>
<dbReference type="FunFam" id="3.40.50.980:FF:000001">
    <property type="entry name" value="Non-ribosomal peptide synthetase"/>
    <property type="match status" value="1"/>
</dbReference>
<dbReference type="Gene3D" id="3.30.559.10">
    <property type="entry name" value="Chloramphenicol acetyltransferase-like domain"/>
    <property type="match status" value="1"/>
</dbReference>
<sequence>MHSQLNSSALRRNEAKIEKWPLTSEQKDQWLLEQLYSDNSTHNLVCLYKLKGSFNFEALEKSLNEIVRRHDVLRAGFPLVAEEPVQVIRAYETVRLNVLDISHLSETNREEEQDKYLHVMTQTSFDLTSDRLFRVGLLKCSAKEYLFVAAFHPIVFDGWSRQLFQRELKLHYKHFAENMPETLPPLPLQYTAYAGKQEPASSHELLESDMAFWRKQLGGELPELNLPFDYTKSARPSILSGEYSIAIQDRSLAAVQAFCRQEQTTTFLLFLTVLNVMLHRYTGQEDLLVGCPVFGRREEELKPMLGLFEKTLVIRTQLSEDMSARAALQLVQHIFRTSSQHQHVPFNRLVSELAPTRSSQPFFQVRMNRIDLTNKQDNLHIQGLHWEEFPCDSSTATADLTLKMIERHGELHCSFVYNKDLFKPETVARMAGHFNVLLHSFIEQPEQAISLLPILPEDEKNKMLYTWNAATRAVPPQSSIHELFEARVLQHPDRIALSCGSTHITYDELNRRANRIAAYLRQQKLPNEGLVGMYLDRSPEAVAAILGIMKAGGAYVPIDSSYPAERVAFMLQDAKVHSFITISRLAKQLPSLEANILELDLDEKKLLAQPDVNLPSISGPHSLAYVLYTSGSTGKPKGVAVPHLGMVRLVLDSGFLDMGPDETFLHVTSLSFDPSGLEIYGALLHGGRLAIVSANQPTLKHIAETIRDQGVTLYTSNPDMVNLLIEDYSEYMQGLKQVLSGGDILPVWLARKFQTRLPNTQFINVYGPTENSVITTAYTIPAITDEVSISIGQPIANDEVYILDKHLQPVPIGVVGELYLGGDGVARCYLHNEAMSKEKFIPNPFSSVPGRMLYKTGDLARFKADQSVDFLGRMDYQVKIRGCRIELGEVEVVLNAYPGVQMAIASAWKGETGGQKLVAYIVMQEGVQLDQQHLRSFVQERLPQYMVPTFIVEMDQIPMTSVGKIDRKKLPAPVVTAAGAATVAPRNSVERKLAAIWERLLKVSSISVQDDFFDLGGHSLLAMQLFSEIDTAFNKKLPVSIIFHKNTIEKQARLLQAGDPDKEDASSVVAIQRSGSKPPIFCIHELSGEVLLYWNLAQRLGSDQPVYGLRYATPDDASKITTEDLAARYIRDIKQIQPEGPYYLLGFSLGGLIAYEMAQQLHNMQEDVPLLAILDARNPTSYPSSKHDIVKRIRDNMRIFFKIPHGRKARFMAEKVRNALKPQDLLFNSPGPEAEKRARSFLRLPRIYVTRPYPGKIAFFRAQHDYSNYILDAKNGWESTGDGEIHVHNIPSDHATMLNEPCAGYIAEALKTYL</sequence>
<dbReference type="PANTHER" id="PTHR45527">
    <property type="entry name" value="NONRIBOSOMAL PEPTIDE SYNTHETASE"/>
    <property type="match status" value="1"/>
</dbReference>
<dbReference type="GO" id="GO:0008610">
    <property type="term" value="P:lipid biosynthetic process"/>
    <property type="evidence" value="ECO:0007669"/>
    <property type="project" value="UniProtKB-ARBA"/>
</dbReference>
<dbReference type="GO" id="GO:0005737">
    <property type="term" value="C:cytoplasm"/>
    <property type="evidence" value="ECO:0007669"/>
    <property type="project" value="TreeGrafter"/>
</dbReference>
<evidence type="ECO:0000313" key="10">
    <source>
        <dbReference type="Proteomes" id="UP000276128"/>
    </source>
</evidence>
<gene>
    <name evidence="9" type="ORF">EJQ19_18670</name>
</gene>
<dbReference type="InterPro" id="IPR001242">
    <property type="entry name" value="Condensation_dom"/>
</dbReference>
<dbReference type="Gene3D" id="3.30.559.30">
    <property type="entry name" value="Nonribosomal peptide synthetase, condensation domain"/>
    <property type="match status" value="1"/>
</dbReference>
<dbReference type="SUPFAM" id="SSF56801">
    <property type="entry name" value="Acetyl-CoA synthetase-like"/>
    <property type="match status" value="1"/>
</dbReference>
<dbReference type="Pfam" id="PF00501">
    <property type="entry name" value="AMP-binding"/>
    <property type="match status" value="1"/>
</dbReference>
<dbReference type="FunFam" id="1.10.1200.10:FF:000005">
    <property type="entry name" value="Nonribosomal peptide synthetase 1"/>
    <property type="match status" value="1"/>
</dbReference>
<reference evidence="9 10" key="1">
    <citation type="submission" date="2018-12" db="EMBL/GenBank/DDBJ databases">
        <title>Bacillus ochoae sp. nov., Paenibacillus whitsoniae sp. nov., Paenibacillus spiritus sp. nov. Isolated from the Mars Exploration Rover during spacecraft assembly.</title>
        <authorList>
            <person name="Seuylemezian A."/>
            <person name="Vaishampayan P."/>
        </authorList>
    </citation>
    <scope>NUCLEOTIDE SEQUENCE [LARGE SCALE GENOMIC DNA]</scope>
    <source>
        <strain evidence="9 10">MER 54</strain>
    </source>
</reference>
<dbReference type="SUPFAM" id="SSF47336">
    <property type="entry name" value="ACP-like"/>
    <property type="match status" value="1"/>
</dbReference>
<keyword evidence="7" id="KW-0511">Multifunctional enzyme</keyword>
<dbReference type="GO" id="GO:0003824">
    <property type="term" value="F:catalytic activity"/>
    <property type="evidence" value="ECO:0007669"/>
    <property type="project" value="UniProtKB-KW"/>
</dbReference>
<protein>
    <submittedName>
        <fullName evidence="9">Non-ribosomal peptide synthetase</fullName>
    </submittedName>
</protein>
<keyword evidence="10" id="KW-1185">Reference proteome</keyword>
<dbReference type="CDD" id="cd12117">
    <property type="entry name" value="A_NRPS_Srf_like"/>
    <property type="match status" value="1"/>
</dbReference>
<dbReference type="InterPro" id="IPR020845">
    <property type="entry name" value="AMP-binding_CS"/>
</dbReference>
<dbReference type="InterPro" id="IPR010071">
    <property type="entry name" value="AA_adenyl_dom"/>
</dbReference>
<evidence type="ECO:0000256" key="6">
    <source>
        <dbReference type="ARBA" id="ARBA00023194"/>
    </source>
</evidence>
<dbReference type="GO" id="GO:0044550">
    <property type="term" value="P:secondary metabolite biosynthetic process"/>
    <property type="evidence" value="ECO:0007669"/>
    <property type="project" value="TreeGrafter"/>
</dbReference>
<dbReference type="InterPro" id="IPR025110">
    <property type="entry name" value="AMP-bd_C"/>
</dbReference>
<dbReference type="NCBIfam" id="TIGR01733">
    <property type="entry name" value="AA-adenyl-dom"/>
    <property type="match status" value="1"/>
</dbReference>
<dbReference type="GO" id="GO:0043041">
    <property type="term" value="P:amino acid activation for nonribosomal peptide biosynthetic process"/>
    <property type="evidence" value="ECO:0007669"/>
    <property type="project" value="TreeGrafter"/>
</dbReference>
<comment type="similarity">
    <text evidence="2">Belongs to the ATP-dependent AMP-binding enzyme family.</text>
</comment>
<dbReference type="Proteomes" id="UP000276128">
    <property type="component" value="Unassembled WGS sequence"/>
</dbReference>
<dbReference type="SUPFAM" id="SSF52777">
    <property type="entry name" value="CoA-dependent acyltransferases"/>
    <property type="match status" value="2"/>
</dbReference>
<dbReference type="GO" id="GO:0017000">
    <property type="term" value="P:antibiotic biosynthetic process"/>
    <property type="evidence" value="ECO:0007669"/>
    <property type="project" value="UniProtKB-KW"/>
</dbReference>
<organism evidence="9 10">
    <name type="scientific">Paenibacillus whitsoniae</name>
    <dbReference type="NCBI Taxonomy" id="2496558"/>
    <lineage>
        <taxon>Bacteria</taxon>
        <taxon>Bacillati</taxon>
        <taxon>Bacillota</taxon>
        <taxon>Bacilli</taxon>
        <taxon>Bacillales</taxon>
        <taxon>Paenibacillaceae</taxon>
        <taxon>Paenibacillus</taxon>
    </lineage>
</organism>
<dbReference type="InterPro" id="IPR036736">
    <property type="entry name" value="ACP-like_sf"/>
</dbReference>
<dbReference type="PROSITE" id="PS00455">
    <property type="entry name" value="AMP_BINDING"/>
    <property type="match status" value="1"/>
</dbReference>
<evidence type="ECO:0000256" key="1">
    <source>
        <dbReference type="ARBA" id="ARBA00001957"/>
    </source>
</evidence>
<evidence type="ECO:0000256" key="7">
    <source>
        <dbReference type="ARBA" id="ARBA00023268"/>
    </source>
</evidence>
<dbReference type="Pfam" id="PF00668">
    <property type="entry name" value="Condensation"/>
    <property type="match status" value="1"/>
</dbReference>
<dbReference type="EMBL" id="RXHU01000056">
    <property type="protein sequence ID" value="RTE08119.1"/>
    <property type="molecule type" value="Genomic_DNA"/>
</dbReference>
<dbReference type="FunFam" id="3.30.300.30:FF:000010">
    <property type="entry name" value="Enterobactin synthetase component F"/>
    <property type="match status" value="1"/>
</dbReference>
<dbReference type="InterPro" id="IPR009081">
    <property type="entry name" value="PP-bd_ACP"/>
</dbReference>
<proteinExistence type="inferred from homology"/>
<dbReference type="CDD" id="cd19531">
    <property type="entry name" value="LCL_NRPS-like"/>
    <property type="match status" value="1"/>
</dbReference>
<dbReference type="Pfam" id="PF13193">
    <property type="entry name" value="AMP-binding_C"/>
    <property type="match status" value="1"/>
</dbReference>
<dbReference type="Gene3D" id="2.30.38.10">
    <property type="entry name" value="Luciferase, Domain 3"/>
    <property type="match status" value="1"/>
</dbReference>
<name>A0A3S0I9J6_9BACL</name>
<dbReference type="InterPro" id="IPR001031">
    <property type="entry name" value="Thioesterase"/>
</dbReference>
<keyword evidence="3" id="KW-0596">Phosphopantetheine</keyword>
<keyword evidence="6" id="KW-0045">Antibiotic biosynthesis</keyword>
<accession>A0A3S0I9J6</accession>
<dbReference type="Gene3D" id="3.40.50.1820">
    <property type="entry name" value="alpha/beta hydrolase"/>
    <property type="match status" value="1"/>
</dbReference>
<evidence type="ECO:0000313" key="9">
    <source>
        <dbReference type="EMBL" id="RTE08119.1"/>
    </source>
</evidence>
<dbReference type="Pfam" id="PF00975">
    <property type="entry name" value="Thioesterase"/>
    <property type="match status" value="1"/>
</dbReference>
<dbReference type="Gene3D" id="3.30.300.30">
    <property type="match status" value="1"/>
</dbReference>
<evidence type="ECO:0000256" key="4">
    <source>
        <dbReference type="ARBA" id="ARBA00022553"/>
    </source>
</evidence>
<dbReference type="Gene3D" id="3.40.50.980">
    <property type="match status" value="2"/>
</dbReference>
<dbReference type="InterPro" id="IPR045851">
    <property type="entry name" value="AMP-bd_C_sf"/>
</dbReference>
<evidence type="ECO:0000256" key="3">
    <source>
        <dbReference type="ARBA" id="ARBA00022450"/>
    </source>
</evidence>
<dbReference type="PROSITE" id="PS50075">
    <property type="entry name" value="CARRIER"/>
    <property type="match status" value="1"/>
</dbReference>